<dbReference type="RefSeq" id="WP_183589446.1">
    <property type="nucleotide sequence ID" value="NZ_JACHCA010000017.1"/>
</dbReference>
<dbReference type="EMBL" id="JACHCA010000017">
    <property type="protein sequence ID" value="MBB6130756.1"/>
    <property type="molecule type" value="Genomic_DNA"/>
</dbReference>
<dbReference type="Proteomes" id="UP000548326">
    <property type="component" value="Unassembled WGS sequence"/>
</dbReference>
<keyword evidence="2 5" id="KW-0808">Transferase</keyword>
<protein>
    <submittedName>
        <fullName evidence="5">Lipopolysaccharide biosynthesis glycosyltransferase</fullName>
    </submittedName>
</protein>
<dbReference type="CDD" id="cd04194">
    <property type="entry name" value="GT8_A4GalT_like"/>
    <property type="match status" value="1"/>
</dbReference>
<dbReference type="PANTHER" id="PTHR13778">
    <property type="entry name" value="GLYCOSYLTRANSFERASE 8 DOMAIN-CONTAINING PROTEIN"/>
    <property type="match status" value="1"/>
</dbReference>
<dbReference type="Pfam" id="PF01501">
    <property type="entry name" value="Glyco_transf_8"/>
    <property type="match status" value="1"/>
</dbReference>
<dbReference type="InterPro" id="IPR002495">
    <property type="entry name" value="Glyco_trans_8"/>
</dbReference>
<evidence type="ECO:0000256" key="2">
    <source>
        <dbReference type="ARBA" id="ARBA00022679"/>
    </source>
</evidence>
<evidence type="ECO:0000256" key="4">
    <source>
        <dbReference type="SAM" id="Phobius"/>
    </source>
</evidence>
<evidence type="ECO:0000256" key="1">
    <source>
        <dbReference type="ARBA" id="ARBA00022676"/>
    </source>
</evidence>
<keyword evidence="3" id="KW-0479">Metal-binding</keyword>
<proteinExistence type="predicted"/>
<dbReference type="GO" id="GO:0046872">
    <property type="term" value="F:metal ion binding"/>
    <property type="evidence" value="ECO:0007669"/>
    <property type="project" value="UniProtKB-KW"/>
</dbReference>
<comment type="caution">
    <text evidence="5">The sequence shown here is derived from an EMBL/GenBank/DDBJ whole genome shotgun (WGS) entry which is preliminary data.</text>
</comment>
<dbReference type="GO" id="GO:0016757">
    <property type="term" value="F:glycosyltransferase activity"/>
    <property type="evidence" value="ECO:0007669"/>
    <property type="project" value="UniProtKB-KW"/>
</dbReference>
<name>A0A841JMD8_9SPHI</name>
<evidence type="ECO:0000313" key="5">
    <source>
        <dbReference type="EMBL" id="MBB6130756.1"/>
    </source>
</evidence>
<dbReference type="AlphaFoldDB" id="A0A841JMD8"/>
<dbReference type="InterPro" id="IPR029044">
    <property type="entry name" value="Nucleotide-diphossugar_trans"/>
</dbReference>
<keyword evidence="4" id="KW-0472">Membrane</keyword>
<sequence>MTSKSRNNFQEIPLVVAFTPNYFIPASVCIFSILDHSESTDTFHIICLLSEDLSEITREKLIDLGDERARFTFINLSGKLQDIYINEKYTVAASFRLLLPDLLPEYKQVMYIDCDVIVRNNLAKLYHNIHLGDYYLAAVFESPLDFQQPHIKAIGCDPGYYINSGFLFMNLKQLREDNMVPKFLEASKTEDLEFPDQDVLNQLCKGRVLGLPPYYNSIRTFYLPQYKPQFLKRYTEGDWQAVQEHGTIHYTGSKPWNSFTVQFEIWWQYYMRLPKDIRQMEKRNNMIYRLYIIYNSGIGKSIIKGLQLIYRKIKY</sequence>
<dbReference type="Gene3D" id="3.90.550.10">
    <property type="entry name" value="Spore Coat Polysaccharide Biosynthesis Protein SpsA, Chain A"/>
    <property type="match status" value="1"/>
</dbReference>
<keyword evidence="1" id="KW-0328">Glycosyltransferase</keyword>
<feature type="transmembrane region" description="Helical" evidence="4">
    <location>
        <begin position="12"/>
        <end position="34"/>
    </location>
</feature>
<dbReference type="SUPFAM" id="SSF53448">
    <property type="entry name" value="Nucleotide-diphospho-sugar transferases"/>
    <property type="match status" value="1"/>
</dbReference>
<evidence type="ECO:0000256" key="3">
    <source>
        <dbReference type="ARBA" id="ARBA00022723"/>
    </source>
</evidence>
<evidence type="ECO:0000313" key="6">
    <source>
        <dbReference type="Proteomes" id="UP000548326"/>
    </source>
</evidence>
<dbReference type="InterPro" id="IPR050748">
    <property type="entry name" value="Glycosyltrans_8_dom-fam"/>
</dbReference>
<reference evidence="5 6" key="1">
    <citation type="submission" date="2020-08" db="EMBL/GenBank/DDBJ databases">
        <title>Genomic Encyclopedia of Type Strains, Phase IV (KMG-V): Genome sequencing to study the core and pangenomes of soil and plant-associated prokaryotes.</title>
        <authorList>
            <person name="Whitman W."/>
        </authorList>
    </citation>
    <scope>NUCLEOTIDE SEQUENCE [LARGE SCALE GENOMIC DNA]</scope>
    <source>
        <strain evidence="5 6">MP601</strain>
    </source>
</reference>
<dbReference type="PANTHER" id="PTHR13778:SF47">
    <property type="entry name" value="LIPOPOLYSACCHARIDE 1,3-GALACTOSYLTRANSFERASE"/>
    <property type="match status" value="1"/>
</dbReference>
<keyword evidence="4" id="KW-0812">Transmembrane</keyword>
<organism evidence="5 6">
    <name type="scientific">Mucilaginibacter lappiensis</name>
    <dbReference type="NCBI Taxonomy" id="354630"/>
    <lineage>
        <taxon>Bacteria</taxon>
        <taxon>Pseudomonadati</taxon>
        <taxon>Bacteroidota</taxon>
        <taxon>Sphingobacteriia</taxon>
        <taxon>Sphingobacteriales</taxon>
        <taxon>Sphingobacteriaceae</taxon>
        <taxon>Mucilaginibacter</taxon>
    </lineage>
</organism>
<accession>A0A841JMD8</accession>
<gene>
    <name evidence="5" type="ORF">HDF22_004901</name>
</gene>
<keyword evidence="4" id="KW-1133">Transmembrane helix</keyword>